<dbReference type="EMBL" id="CAJJDP010000075">
    <property type="protein sequence ID" value="CAD8181100.1"/>
    <property type="molecule type" value="Genomic_DNA"/>
</dbReference>
<gene>
    <name evidence="1" type="ORF">POCTA_138.1.T0760135</name>
</gene>
<organism evidence="1 2">
    <name type="scientific">Paramecium octaurelia</name>
    <dbReference type="NCBI Taxonomy" id="43137"/>
    <lineage>
        <taxon>Eukaryota</taxon>
        <taxon>Sar</taxon>
        <taxon>Alveolata</taxon>
        <taxon>Ciliophora</taxon>
        <taxon>Intramacronucleata</taxon>
        <taxon>Oligohymenophorea</taxon>
        <taxon>Peniculida</taxon>
        <taxon>Parameciidae</taxon>
        <taxon>Paramecium</taxon>
    </lineage>
</organism>
<accession>A0A8S1VUJ1</accession>
<evidence type="ECO:0000313" key="2">
    <source>
        <dbReference type="Proteomes" id="UP000683925"/>
    </source>
</evidence>
<proteinExistence type="predicted"/>
<sequence length="182" mass="22127">MNFMNPNCFKYYQIWLNKLKYINKKGYIQMKQYQKCLVTLYQLNQYQIFFDTANYILTPFHQYTSTIKPDYKQKIDEQEQKLKKQEKIDNTNDLITQNNNNLQMNIYRIQYVIQYYLPSHSKNIVLMLPNINYLIEKQKFASLVQLLKRMFRYDLQSTILDIDQLIQEISRIIELSTTNVNS</sequence>
<name>A0A8S1VUJ1_PAROT</name>
<evidence type="ECO:0000313" key="1">
    <source>
        <dbReference type="EMBL" id="CAD8181100.1"/>
    </source>
</evidence>
<reference evidence="1" key="1">
    <citation type="submission" date="2021-01" db="EMBL/GenBank/DDBJ databases">
        <authorList>
            <consortium name="Genoscope - CEA"/>
            <person name="William W."/>
        </authorList>
    </citation>
    <scope>NUCLEOTIDE SEQUENCE</scope>
</reference>
<comment type="caution">
    <text evidence="1">The sequence shown here is derived from an EMBL/GenBank/DDBJ whole genome shotgun (WGS) entry which is preliminary data.</text>
</comment>
<protein>
    <submittedName>
        <fullName evidence="1">Uncharacterized protein</fullName>
    </submittedName>
</protein>
<dbReference type="Proteomes" id="UP000683925">
    <property type="component" value="Unassembled WGS sequence"/>
</dbReference>
<dbReference type="AlphaFoldDB" id="A0A8S1VUJ1"/>
<keyword evidence="2" id="KW-1185">Reference proteome</keyword>
<dbReference type="OrthoDB" id="10617900at2759"/>